<protein>
    <recommendedName>
        <fullName evidence="2">F5/8 type C domain-containing protein</fullName>
    </recommendedName>
</protein>
<dbReference type="AlphaFoldDB" id="A0A561TUC3"/>
<comment type="caution">
    <text evidence="3">The sequence shown here is derived from an EMBL/GenBank/DDBJ whole genome shotgun (WGS) entry which is preliminary data.</text>
</comment>
<feature type="region of interest" description="Disordered" evidence="1">
    <location>
        <begin position="71"/>
        <end position="93"/>
    </location>
</feature>
<accession>A0A561TUC3</accession>
<dbReference type="EMBL" id="VIWW01000003">
    <property type="protein sequence ID" value="TWF90722.1"/>
    <property type="molecule type" value="Genomic_DNA"/>
</dbReference>
<dbReference type="PROSITE" id="PS50022">
    <property type="entry name" value="FA58C_3"/>
    <property type="match status" value="1"/>
</dbReference>
<evidence type="ECO:0000259" key="2">
    <source>
        <dbReference type="PROSITE" id="PS50022"/>
    </source>
</evidence>
<dbReference type="Proteomes" id="UP000318186">
    <property type="component" value="Unassembled WGS sequence"/>
</dbReference>
<dbReference type="InterPro" id="IPR008979">
    <property type="entry name" value="Galactose-bd-like_sf"/>
</dbReference>
<dbReference type="SUPFAM" id="SSF49785">
    <property type="entry name" value="Galactose-binding domain-like"/>
    <property type="match status" value="1"/>
</dbReference>
<organism evidence="3 4">
    <name type="scientific">Streptomyces brevispora</name>
    <dbReference type="NCBI Taxonomy" id="887462"/>
    <lineage>
        <taxon>Bacteria</taxon>
        <taxon>Bacillati</taxon>
        <taxon>Actinomycetota</taxon>
        <taxon>Actinomycetes</taxon>
        <taxon>Kitasatosporales</taxon>
        <taxon>Streptomycetaceae</taxon>
        <taxon>Streptomyces</taxon>
    </lineage>
</organism>
<dbReference type="InterPro" id="IPR000421">
    <property type="entry name" value="FA58C"/>
</dbReference>
<dbReference type="Gene3D" id="2.60.120.260">
    <property type="entry name" value="Galactose-binding domain-like"/>
    <property type="match status" value="1"/>
</dbReference>
<name>A0A561TUC3_9ACTN</name>
<evidence type="ECO:0000313" key="3">
    <source>
        <dbReference type="EMBL" id="TWF90722.1"/>
    </source>
</evidence>
<gene>
    <name evidence="3" type="ORF">FHX80_13138</name>
</gene>
<sequence length="189" mass="19183">MPLDDISYFHDGVLEYSADGTSWRELAAFSGTPDVTATAPAGTKARYVRAPATAGQTSWVVVREFHVATTDGAVTGNPPAANGSALSSAADGDPGTVCRAARAPKAGEFLEVGLGAARAVGSVTVLRPTGAKGAADIQLRGADGGWRTVGSLGGAYTYVDTHGRNADAVRLAWRTGGEAPQIAEVVVGK</sequence>
<proteinExistence type="predicted"/>
<evidence type="ECO:0000313" key="4">
    <source>
        <dbReference type="Proteomes" id="UP000318186"/>
    </source>
</evidence>
<reference evidence="3 4" key="1">
    <citation type="submission" date="2019-06" db="EMBL/GenBank/DDBJ databases">
        <title>Sequencing the genomes of 1000 actinobacteria strains.</title>
        <authorList>
            <person name="Klenk H.-P."/>
        </authorList>
    </citation>
    <scope>NUCLEOTIDE SEQUENCE [LARGE SCALE GENOMIC DNA]</scope>
    <source>
        <strain evidence="3 4">DSM 42059</strain>
    </source>
</reference>
<feature type="domain" description="F5/8 type C" evidence="2">
    <location>
        <begin position="1"/>
        <end position="70"/>
    </location>
</feature>
<evidence type="ECO:0000256" key="1">
    <source>
        <dbReference type="SAM" id="MobiDB-lite"/>
    </source>
</evidence>